<evidence type="ECO:0000313" key="2">
    <source>
        <dbReference type="EMBL" id="TGZ72779.1"/>
    </source>
</evidence>
<feature type="non-terminal residue" evidence="2">
    <location>
        <position position="1"/>
    </location>
</feature>
<dbReference type="AlphaFoldDB" id="A0A4S2MD00"/>
<gene>
    <name evidence="2" type="ORF">CRM22_001881</name>
</gene>
<organism evidence="2 3">
    <name type="scientific">Opisthorchis felineus</name>
    <dbReference type="NCBI Taxonomy" id="147828"/>
    <lineage>
        <taxon>Eukaryota</taxon>
        <taxon>Metazoa</taxon>
        <taxon>Spiralia</taxon>
        <taxon>Lophotrochozoa</taxon>
        <taxon>Platyhelminthes</taxon>
        <taxon>Trematoda</taxon>
        <taxon>Digenea</taxon>
        <taxon>Opisthorchiida</taxon>
        <taxon>Opisthorchiata</taxon>
        <taxon>Opisthorchiidae</taxon>
        <taxon>Opisthorchis</taxon>
    </lineage>
</organism>
<sequence>AAGLTERPNSVAGVTLSSIPHPSVPSKSIHAFEPRLPAGASRQRSGFPQPVARTPAELDALVGMLIDWTKQAGWPESRARGLLQIPQNRAPLSKRTT</sequence>
<evidence type="ECO:0000313" key="3">
    <source>
        <dbReference type="Proteomes" id="UP000308267"/>
    </source>
</evidence>
<name>A0A4S2MD00_OPIFE</name>
<dbReference type="Proteomes" id="UP000308267">
    <property type="component" value="Unassembled WGS sequence"/>
</dbReference>
<comment type="caution">
    <text evidence="2">The sequence shown here is derived from an EMBL/GenBank/DDBJ whole genome shotgun (WGS) entry which is preliminary data.</text>
</comment>
<feature type="region of interest" description="Disordered" evidence="1">
    <location>
        <begin position="1"/>
        <end position="29"/>
    </location>
</feature>
<keyword evidence="3" id="KW-1185">Reference proteome</keyword>
<evidence type="ECO:0000256" key="1">
    <source>
        <dbReference type="SAM" id="MobiDB-lite"/>
    </source>
</evidence>
<reference evidence="2 3" key="1">
    <citation type="journal article" date="2019" name="BMC Genomics">
        <title>New insights from Opisthorchis felineus genome: update on genomics of the epidemiologically important liver flukes.</title>
        <authorList>
            <person name="Ershov N.I."/>
            <person name="Mordvinov V.A."/>
            <person name="Prokhortchouk E.B."/>
            <person name="Pakharukova M.Y."/>
            <person name="Gunbin K.V."/>
            <person name="Ustyantsev K."/>
            <person name="Genaev M.A."/>
            <person name="Blinov A.G."/>
            <person name="Mazur A."/>
            <person name="Boulygina E."/>
            <person name="Tsygankova S."/>
            <person name="Khrameeva E."/>
            <person name="Chekanov N."/>
            <person name="Fan G."/>
            <person name="Xiao A."/>
            <person name="Zhang H."/>
            <person name="Xu X."/>
            <person name="Yang H."/>
            <person name="Solovyev V."/>
            <person name="Lee S.M."/>
            <person name="Liu X."/>
            <person name="Afonnikov D.A."/>
            <person name="Skryabin K.G."/>
        </authorList>
    </citation>
    <scope>NUCLEOTIDE SEQUENCE [LARGE SCALE GENOMIC DNA]</scope>
    <source>
        <strain evidence="2">AK-0245</strain>
        <tissue evidence="2">Whole organism</tissue>
    </source>
</reference>
<protein>
    <submittedName>
        <fullName evidence="2">Uncharacterized protein</fullName>
    </submittedName>
</protein>
<dbReference type="EMBL" id="SJOL01003342">
    <property type="protein sequence ID" value="TGZ72779.1"/>
    <property type="molecule type" value="Genomic_DNA"/>
</dbReference>
<accession>A0A4S2MD00</accession>
<proteinExistence type="predicted"/>